<dbReference type="GO" id="GO:0008410">
    <property type="term" value="F:CoA-transferase activity"/>
    <property type="evidence" value="ECO:0007669"/>
    <property type="project" value="InterPro"/>
</dbReference>
<dbReference type="EMBL" id="SDKK01000011">
    <property type="protein sequence ID" value="TYC56263.1"/>
    <property type="molecule type" value="Genomic_DNA"/>
</dbReference>
<dbReference type="PANTHER" id="PTHR43293:SF1">
    <property type="entry name" value="ACETATE COA-TRANSFERASE YDIF"/>
    <property type="match status" value="1"/>
</dbReference>
<dbReference type="InterPro" id="IPR004165">
    <property type="entry name" value="CoA_trans_fam_I"/>
</dbReference>
<comment type="caution">
    <text evidence="1">The sequence shown here is derived from an EMBL/GenBank/DDBJ whole genome shotgun (WGS) entry which is preliminary data.</text>
</comment>
<dbReference type="AlphaFoldDB" id="A0A6C2CRN2"/>
<dbReference type="InterPro" id="IPR037171">
    <property type="entry name" value="NagB/RpiA_transferase-like"/>
</dbReference>
<keyword evidence="1" id="KW-0808">Transferase</keyword>
<dbReference type="Gene3D" id="3.40.1080.10">
    <property type="entry name" value="Glutaconate Coenzyme A-transferase"/>
    <property type="match status" value="2"/>
</dbReference>
<keyword evidence="2" id="KW-1185">Reference proteome</keyword>
<dbReference type="RefSeq" id="WP_148579557.1">
    <property type="nucleotide sequence ID" value="NZ_JAVEUW010000013.1"/>
</dbReference>
<evidence type="ECO:0000313" key="1">
    <source>
        <dbReference type="EMBL" id="TYC56263.1"/>
    </source>
</evidence>
<dbReference type="OrthoDB" id="9805230at2"/>
<protein>
    <submittedName>
        <fullName evidence="1">Acyl CoA:acetate/3-ketoacid CoA transferase</fullName>
    </submittedName>
</protein>
<dbReference type="PANTHER" id="PTHR43293">
    <property type="entry name" value="ACETATE COA-TRANSFERASE YDIF"/>
    <property type="match status" value="1"/>
</dbReference>
<name>A0A6C2CRN2_9RHOO</name>
<dbReference type="Proteomes" id="UP000389128">
    <property type="component" value="Unassembled WGS sequence"/>
</dbReference>
<evidence type="ECO:0000313" key="2">
    <source>
        <dbReference type="Proteomes" id="UP000389128"/>
    </source>
</evidence>
<proteinExistence type="predicted"/>
<reference evidence="1 2" key="1">
    <citation type="submission" date="2019-01" db="EMBL/GenBank/DDBJ databases">
        <title>Zoogloea oleivorans genome sequencing and assembly.</title>
        <authorList>
            <person name="Tancsics A."/>
            <person name="Farkas M."/>
            <person name="Kriszt B."/>
            <person name="Maroti G."/>
            <person name="Horvath B."/>
        </authorList>
    </citation>
    <scope>NUCLEOTIDE SEQUENCE [LARGE SCALE GENOMIC DNA]</scope>
    <source>
        <strain evidence="1 2">Buc</strain>
    </source>
</reference>
<dbReference type="SUPFAM" id="SSF100950">
    <property type="entry name" value="NagB/RpiA/CoA transferase-like"/>
    <property type="match status" value="2"/>
</dbReference>
<organism evidence="1 2">
    <name type="scientific">Zoogloea oleivorans</name>
    <dbReference type="NCBI Taxonomy" id="1552750"/>
    <lineage>
        <taxon>Bacteria</taxon>
        <taxon>Pseudomonadati</taxon>
        <taxon>Pseudomonadota</taxon>
        <taxon>Betaproteobacteria</taxon>
        <taxon>Rhodocyclales</taxon>
        <taxon>Zoogloeaceae</taxon>
        <taxon>Zoogloea</taxon>
    </lineage>
</organism>
<dbReference type="SMART" id="SM00882">
    <property type="entry name" value="CoA_trans"/>
    <property type="match status" value="2"/>
</dbReference>
<accession>A0A6C2CRN2</accession>
<gene>
    <name evidence="1" type="ORF">ETQ85_13275</name>
</gene>
<dbReference type="Pfam" id="PF01144">
    <property type="entry name" value="CoA_trans"/>
    <property type="match status" value="1"/>
</dbReference>
<sequence length="667" mass="72334">MSQNKQQFVRPQGRNTGKVVSAADAVKLIRSGDTVATTGFVGIGFPENIAIALEQRFLETRDQDPDGRGKPEGLTLVYGAGQGDGKDRGLNHLGHEGLVARVIGGHWGLVPRLQELAVANRIEAYNLPQGVITHLYRDIAAGKPGTITRVGLGTFVDPRFGGGKVNSCTTRDLVRVMEIDGEEYLFYKAFPISVGIIRGTTADQDGNITMEKEALTLEGQAIAMAARNSGGIVIAQVERIAESGSLNPRQVKIPGILVDCIVVAERPEWHMQTFMEQYNPAFSGEIRVPVTSLEPMEMSERKIIARRAAMELIPNAIVNLGIGMPEGVAAVAAEERVIDLMTLTAEPGVIGGIPQGGLNFGAAINTAAIVDQPSQFDFYDGGGLDIAFLGLAQADAQGNLNVSKFGPKLTGAGGFINISQNAKKVVFVGTFTAGGLEVALENGQLKILVEGKAIKFVQEVEHRTFSGQEAVRRKQPVLYVTERCVFELTSAGVELIEVAPGIDIERDILAHMHFKPVIRGTPRLMDARVFRDEPMGLRSSIVAAPLESRFHYDAAQNIFFIDFENLRLRHAEEIDEIHSLVAGLLGPLGHKVPAVVNYHGFDIREELIEPYANMIQALMEKHYSQVTRYATNTFLRAKLGDALNARDLSPKIFNSAEEARAGLADDV</sequence>